<keyword evidence="6 7" id="KW-0472">Membrane</keyword>
<feature type="transmembrane region" description="Helical" evidence="7">
    <location>
        <begin position="277"/>
        <end position="298"/>
    </location>
</feature>
<dbReference type="KEGG" id="tsn:W908_05145"/>
<evidence type="ECO:0000256" key="3">
    <source>
        <dbReference type="ARBA" id="ARBA00022475"/>
    </source>
</evidence>
<evidence type="ECO:0000256" key="1">
    <source>
        <dbReference type="ARBA" id="ARBA00004651"/>
    </source>
</evidence>
<dbReference type="PATRIC" id="fig|1125411.7.peg.1013"/>
<keyword evidence="4 7" id="KW-0812">Transmembrane</keyword>
<dbReference type="PROSITE" id="PS50928">
    <property type="entry name" value="ABC_TM1"/>
    <property type="match status" value="1"/>
</dbReference>
<evidence type="ECO:0000259" key="8">
    <source>
        <dbReference type="PROSITE" id="PS50928"/>
    </source>
</evidence>
<keyword evidence="2 7" id="KW-0813">Transport</keyword>
<reference evidence="9 10" key="1">
    <citation type="journal article" date="2015" name="Genome Announc.">
        <title>Genome Sequence of 'Candidatus Thioglobus singularis' Strain PS1, a Mixotroph from the SUP05 Clade of Marine Gammaproteobacteria.</title>
        <authorList>
            <person name="Marshall K.T."/>
            <person name="Morris R.M."/>
        </authorList>
    </citation>
    <scope>NUCLEOTIDE SEQUENCE [LARGE SCALE GENOMIC DNA]</scope>
    <source>
        <strain evidence="9 10">PS1</strain>
    </source>
</reference>
<dbReference type="InterPro" id="IPR000515">
    <property type="entry name" value="MetI-like"/>
</dbReference>
<dbReference type="Pfam" id="PF00528">
    <property type="entry name" value="BPD_transp_1"/>
    <property type="match status" value="1"/>
</dbReference>
<sequence length="477" mass="53853">MTDVIKFFTRRQGKKKASLTDWISYGFLFLGFLIIFLPVLWLVMNSVKSQFLLQKYDTNFLPMDYERIARATTYGPDGKDILIMKDLEPWVMFWKNLSDDERAEKDVVNYIKNFSGNEYYALRSHFGLVSVMAKDLILSQNLPDWLIKYPSMFPSAKKEYDPQAIVDSLVDEDARLLSEYLGLKPYKPNGFTAQILVSMMDPQTGELVEYSVSRINPTKDTVNARLVSNPKGGITKLPQNEIIINKNLKPSWINYTDPLTKKALKSFDAVRCLNNSVFVTIVATLITLLINSMAAFALSKYRFNGQVIFFVIILATLMVPASVLIVGIFKMVTMTGLSGSLWGVIIPGAATPTGVFMLRQYMLTIPDELLEAARMDAASEWTIYWRIIFPLALPAIAVLGILSIIWRWNDLILPMIAVSTTKAAYTIQLCLLDFNGEYLAREHYALAMTVVSLVPTTLVFVFLQKYITTGIASTGMK</sequence>
<name>A0A0M4L5K4_9GAMM</name>
<dbReference type="OrthoDB" id="9815445at2"/>
<dbReference type="STRING" id="1125411.W908_05145"/>
<dbReference type="AlphaFoldDB" id="A0A0M4L5K4"/>
<proteinExistence type="inferred from homology"/>
<dbReference type="SUPFAM" id="SSF161098">
    <property type="entry name" value="MetI-like"/>
    <property type="match status" value="1"/>
</dbReference>
<dbReference type="Proteomes" id="UP000068905">
    <property type="component" value="Chromosome"/>
</dbReference>
<evidence type="ECO:0000256" key="5">
    <source>
        <dbReference type="ARBA" id="ARBA00022989"/>
    </source>
</evidence>
<feature type="transmembrane region" description="Helical" evidence="7">
    <location>
        <begin position="341"/>
        <end position="362"/>
    </location>
</feature>
<feature type="transmembrane region" description="Helical" evidence="7">
    <location>
        <begin position="383"/>
        <end position="406"/>
    </location>
</feature>
<dbReference type="PANTHER" id="PTHR43744:SF12">
    <property type="entry name" value="ABC TRANSPORTER PERMEASE PROTEIN MG189-RELATED"/>
    <property type="match status" value="1"/>
</dbReference>
<dbReference type="InterPro" id="IPR035906">
    <property type="entry name" value="MetI-like_sf"/>
</dbReference>
<keyword evidence="10" id="KW-1185">Reference proteome</keyword>
<comment type="similarity">
    <text evidence="7">Belongs to the binding-protein-dependent transport system permease family.</text>
</comment>
<dbReference type="GO" id="GO:0055085">
    <property type="term" value="P:transmembrane transport"/>
    <property type="evidence" value="ECO:0007669"/>
    <property type="project" value="InterPro"/>
</dbReference>
<dbReference type="CDD" id="cd06261">
    <property type="entry name" value="TM_PBP2"/>
    <property type="match status" value="1"/>
</dbReference>
<feature type="transmembrane region" description="Helical" evidence="7">
    <location>
        <begin position="444"/>
        <end position="467"/>
    </location>
</feature>
<comment type="subcellular location">
    <subcellularLocation>
        <location evidence="1 7">Cell membrane</location>
        <topology evidence="1 7">Multi-pass membrane protein</topology>
    </subcellularLocation>
</comment>
<feature type="transmembrane region" description="Helical" evidence="7">
    <location>
        <begin position="412"/>
        <end position="432"/>
    </location>
</feature>
<dbReference type="PANTHER" id="PTHR43744">
    <property type="entry name" value="ABC TRANSPORTER PERMEASE PROTEIN MG189-RELATED-RELATED"/>
    <property type="match status" value="1"/>
</dbReference>
<organism evidence="9 10">
    <name type="scientific">Candidatus Pseudothioglobus singularis PS1</name>
    <dbReference type="NCBI Taxonomy" id="1125411"/>
    <lineage>
        <taxon>Bacteria</taxon>
        <taxon>Pseudomonadati</taxon>
        <taxon>Pseudomonadota</taxon>
        <taxon>Gammaproteobacteria</taxon>
        <taxon>Candidatus Pseudothioglobaceae</taxon>
        <taxon>Candidatus Pseudothioglobus</taxon>
    </lineage>
</organism>
<dbReference type="EMBL" id="CP006911">
    <property type="protein sequence ID" value="ALE01988.1"/>
    <property type="molecule type" value="Genomic_DNA"/>
</dbReference>
<feature type="transmembrane region" description="Helical" evidence="7">
    <location>
        <begin position="307"/>
        <end position="329"/>
    </location>
</feature>
<evidence type="ECO:0000256" key="4">
    <source>
        <dbReference type="ARBA" id="ARBA00022692"/>
    </source>
</evidence>
<dbReference type="Gene3D" id="1.10.3720.10">
    <property type="entry name" value="MetI-like"/>
    <property type="match status" value="1"/>
</dbReference>
<evidence type="ECO:0000256" key="6">
    <source>
        <dbReference type="ARBA" id="ARBA00023136"/>
    </source>
</evidence>
<accession>A0A0M4L5K4</accession>
<dbReference type="GO" id="GO:0005886">
    <property type="term" value="C:plasma membrane"/>
    <property type="evidence" value="ECO:0007669"/>
    <property type="project" value="UniProtKB-SubCell"/>
</dbReference>
<protein>
    <submittedName>
        <fullName evidence="9">ABC transporter permease</fullName>
    </submittedName>
</protein>
<evidence type="ECO:0000313" key="10">
    <source>
        <dbReference type="Proteomes" id="UP000068905"/>
    </source>
</evidence>
<feature type="transmembrane region" description="Helical" evidence="7">
    <location>
        <begin position="21"/>
        <end position="44"/>
    </location>
</feature>
<keyword evidence="3" id="KW-1003">Cell membrane</keyword>
<feature type="domain" description="ABC transmembrane type-1" evidence="8">
    <location>
        <begin position="273"/>
        <end position="463"/>
    </location>
</feature>
<evidence type="ECO:0000256" key="2">
    <source>
        <dbReference type="ARBA" id="ARBA00022448"/>
    </source>
</evidence>
<evidence type="ECO:0000256" key="7">
    <source>
        <dbReference type="RuleBase" id="RU363032"/>
    </source>
</evidence>
<keyword evidence="5 7" id="KW-1133">Transmembrane helix</keyword>
<evidence type="ECO:0000313" key="9">
    <source>
        <dbReference type="EMBL" id="ALE01988.1"/>
    </source>
</evidence>
<gene>
    <name evidence="9" type="ORF">W908_05145</name>
</gene>